<dbReference type="SUPFAM" id="SSF158791">
    <property type="entry name" value="MgtE N-terminal domain-like"/>
    <property type="match status" value="1"/>
</dbReference>
<evidence type="ECO:0000259" key="2">
    <source>
        <dbReference type="PROSITE" id="PS51371"/>
    </source>
</evidence>
<dbReference type="SMART" id="SM00116">
    <property type="entry name" value="CBS"/>
    <property type="match status" value="2"/>
</dbReference>
<dbReference type="InterPro" id="IPR006669">
    <property type="entry name" value="MgtE_transporter"/>
</dbReference>
<feature type="domain" description="CBS" evidence="2">
    <location>
        <begin position="295"/>
        <end position="357"/>
    </location>
</feature>
<feature type="domain" description="CBS" evidence="2">
    <location>
        <begin position="359"/>
        <end position="419"/>
    </location>
</feature>
<evidence type="ECO:0000256" key="1">
    <source>
        <dbReference type="PROSITE-ProRule" id="PRU00703"/>
    </source>
</evidence>
<keyword evidence="4" id="KW-1185">Reference proteome</keyword>
<organism evidence="3 4">
    <name type="scientific">Ferrimicrobium acidiphilum</name>
    <dbReference type="NCBI Taxonomy" id="121039"/>
    <lineage>
        <taxon>Bacteria</taxon>
        <taxon>Bacillati</taxon>
        <taxon>Actinomycetota</taxon>
        <taxon>Acidimicrobiia</taxon>
        <taxon>Acidimicrobiales</taxon>
        <taxon>Acidimicrobiaceae</taxon>
        <taxon>Ferrimicrobium</taxon>
    </lineage>
</organism>
<dbReference type="RefSeq" id="WP_298383115.1">
    <property type="nucleotide sequence ID" value="NZ_JBFSHR010000015.1"/>
</dbReference>
<dbReference type="PANTHER" id="PTHR43773:SF1">
    <property type="entry name" value="MAGNESIUM TRANSPORTER MGTE"/>
    <property type="match status" value="1"/>
</dbReference>
<dbReference type="PANTHER" id="PTHR43773">
    <property type="entry name" value="MAGNESIUM TRANSPORTER MGTE"/>
    <property type="match status" value="1"/>
</dbReference>
<dbReference type="SUPFAM" id="SSF54631">
    <property type="entry name" value="CBS-domain pair"/>
    <property type="match status" value="1"/>
</dbReference>
<dbReference type="InterPro" id="IPR006668">
    <property type="entry name" value="Mg_transptr_MgtE_intracell_dom"/>
</dbReference>
<dbReference type="Pfam" id="PF00571">
    <property type="entry name" value="CBS"/>
    <property type="match status" value="2"/>
</dbReference>
<sequence>MRATLIHLMEQLLWFTEVVRNPVFVQGSELGKVEDVVIRLEESAYPVLTGFLVSVNDTSIFVSSDKLSVLSEESIATDQALAEFTPFERRPQEILIERDLLDHHLIWAKSKLRPRLVKAKDVGFYRDTATWKAVSIDVATAHRSRWLKAKRTSDGHSQVDWLDLVPLVGHVPTARKRLELRSIRKLHPAQLADLLEEASEVEGQEILGALQADPEFEADVVEELAPARQRDAIRHRTDDEVGELLSEMEPDDAVDLLLSLDQERRESVLAAVPAPAREPINRLLHYHPESAGGLMTTDVICFSPTTTIAEACEKLRGREALPHNLWSMFVTDRDGHLLGQVAISALISADPSDSLGSHATTEPPVVRPDSDLSEVAVLMADYNLAALAVVDESGVLLGAVTVDDVLPRTIAPGWRRRQEALSE</sequence>
<dbReference type="Proteomes" id="UP001560267">
    <property type="component" value="Unassembled WGS sequence"/>
</dbReference>
<dbReference type="Pfam" id="PF03448">
    <property type="entry name" value="MgtE_N"/>
    <property type="match status" value="1"/>
</dbReference>
<dbReference type="SMART" id="SM00924">
    <property type="entry name" value="MgtE_N"/>
    <property type="match status" value="1"/>
</dbReference>
<keyword evidence="1" id="KW-0129">CBS domain</keyword>
<comment type="caution">
    <text evidence="3">The sequence shown here is derived from an EMBL/GenBank/DDBJ whole genome shotgun (WGS) entry which is preliminary data.</text>
</comment>
<reference evidence="3 4" key="1">
    <citation type="submission" date="2024-07" db="EMBL/GenBank/DDBJ databases">
        <title>Draft Genome Sequence of Ferrimicrobium acidiphilum Strain YE2023, Isolated from a Pulp of Bioleach Reactor.</title>
        <authorList>
            <person name="Elkina Y.A."/>
            <person name="Bulaeva A.G."/>
            <person name="Beletsky A.V."/>
            <person name="Mardanov A.V."/>
        </authorList>
    </citation>
    <scope>NUCLEOTIDE SEQUENCE [LARGE SCALE GENOMIC DNA]</scope>
    <source>
        <strain evidence="3 4">YE2023</strain>
    </source>
</reference>
<name>A0ABV3Y4J9_9ACTN</name>
<accession>A0ABV3Y4J9</accession>
<dbReference type="Gene3D" id="1.25.60.10">
    <property type="entry name" value="MgtE N-terminal domain-like"/>
    <property type="match status" value="1"/>
</dbReference>
<evidence type="ECO:0000313" key="3">
    <source>
        <dbReference type="EMBL" id="MEX6429389.1"/>
    </source>
</evidence>
<dbReference type="Gene3D" id="3.10.580.10">
    <property type="entry name" value="CBS-domain"/>
    <property type="match status" value="1"/>
</dbReference>
<dbReference type="InterPro" id="IPR000644">
    <property type="entry name" value="CBS_dom"/>
</dbReference>
<dbReference type="InterPro" id="IPR038076">
    <property type="entry name" value="MgtE_N_sf"/>
</dbReference>
<dbReference type="CDD" id="cd04606">
    <property type="entry name" value="CBS_pair_Mg_transporter"/>
    <property type="match status" value="1"/>
</dbReference>
<evidence type="ECO:0000313" key="4">
    <source>
        <dbReference type="Proteomes" id="UP001560267"/>
    </source>
</evidence>
<protein>
    <submittedName>
        <fullName evidence="3">CBS domain-containing protein</fullName>
    </submittedName>
</protein>
<dbReference type="InterPro" id="IPR046342">
    <property type="entry name" value="CBS_dom_sf"/>
</dbReference>
<dbReference type="PROSITE" id="PS51371">
    <property type="entry name" value="CBS"/>
    <property type="match status" value="2"/>
</dbReference>
<proteinExistence type="predicted"/>
<gene>
    <name evidence="3" type="ORF">AB6A68_05990</name>
</gene>
<dbReference type="EMBL" id="JBFSHR010000015">
    <property type="protein sequence ID" value="MEX6429389.1"/>
    <property type="molecule type" value="Genomic_DNA"/>
</dbReference>